<evidence type="ECO:0000259" key="1">
    <source>
        <dbReference type="PROSITE" id="PS50801"/>
    </source>
</evidence>
<dbReference type="Pfam" id="PF13466">
    <property type="entry name" value="STAS_2"/>
    <property type="match status" value="1"/>
</dbReference>
<protein>
    <submittedName>
        <fullName evidence="2">STAS domain-containing protein</fullName>
    </submittedName>
</protein>
<evidence type="ECO:0000313" key="3">
    <source>
        <dbReference type="Proteomes" id="UP000199206"/>
    </source>
</evidence>
<dbReference type="SUPFAM" id="SSF52091">
    <property type="entry name" value="SpoIIaa-like"/>
    <property type="match status" value="1"/>
</dbReference>
<keyword evidence="3" id="KW-1185">Reference proteome</keyword>
<name>A0A1H7ZEE5_9SPHN</name>
<dbReference type="STRING" id="1166340.SAMN05192583_0656"/>
<dbReference type="AlphaFoldDB" id="A0A1H7ZEE5"/>
<dbReference type="RefSeq" id="WP_093663978.1">
    <property type="nucleotide sequence ID" value="NZ_FOCF01000001.1"/>
</dbReference>
<sequence length="104" mass="11369">MSCHLLTAPDHLAVRSITTFADSVRQAFDTATSITLDLSTCVEMDLSTLQVLAVARRHAVETGKTFVLSEPASGELLRLLERAGFLSAPTPVDIDFWFHGVRPQ</sequence>
<proteinExistence type="predicted"/>
<organism evidence="2 3">
    <name type="scientific">Sphingomonas gellani</name>
    <dbReference type="NCBI Taxonomy" id="1166340"/>
    <lineage>
        <taxon>Bacteria</taxon>
        <taxon>Pseudomonadati</taxon>
        <taxon>Pseudomonadota</taxon>
        <taxon>Alphaproteobacteria</taxon>
        <taxon>Sphingomonadales</taxon>
        <taxon>Sphingomonadaceae</taxon>
        <taxon>Sphingomonas</taxon>
    </lineage>
</organism>
<dbReference type="Gene3D" id="3.30.750.24">
    <property type="entry name" value="STAS domain"/>
    <property type="match status" value="1"/>
</dbReference>
<dbReference type="InterPro" id="IPR002645">
    <property type="entry name" value="STAS_dom"/>
</dbReference>
<dbReference type="InterPro" id="IPR036513">
    <property type="entry name" value="STAS_dom_sf"/>
</dbReference>
<accession>A0A1H7ZEE5</accession>
<reference evidence="3" key="1">
    <citation type="submission" date="2016-10" db="EMBL/GenBank/DDBJ databases">
        <authorList>
            <person name="Varghese N."/>
            <person name="Submissions S."/>
        </authorList>
    </citation>
    <scope>NUCLEOTIDE SEQUENCE [LARGE SCALE GENOMIC DNA]</scope>
    <source>
        <strain evidence="3">S6-262</strain>
    </source>
</reference>
<dbReference type="OrthoDB" id="7507927at2"/>
<dbReference type="InterPro" id="IPR058548">
    <property type="entry name" value="MlaB-like_STAS"/>
</dbReference>
<dbReference type="PROSITE" id="PS50801">
    <property type="entry name" value="STAS"/>
    <property type="match status" value="1"/>
</dbReference>
<feature type="domain" description="STAS" evidence="1">
    <location>
        <begin position="1"/>
        <end position="104"/>
    </location>
</feature>
<gene>
    <name evidence="2" type="ORF">SAMN05192583_0656</name>
</gene>
<dbReference type="EMBL" id="FOCF01000001">
    <property type="protein sequence ID" value="SEM56621.1"/>
    <property type="molecule type" value="Genomic_DNA"/>
</dbReference>
<dbReference type="Proteomes" id="UP000199206">
    <property type="component" value="Unassembled WGS sequence"/>
</dbReference>
<evidence type="ECO:0000313" key="2">
    <source>
        <dbReference type="EMBL" id="SEM56621.1"/>
    </source>
</evidence>